<keyword evidence="4" id="KW-0963">Cytoplasm</keyword>
<dbReference type="Proteomes" id="UP000294697">
    <property type="component" value="Unassembled WGS sequence"/>
</dbReference>
<dbReference type="InterPro" id="IPR002114">
    <property type="entry name" value="PTS_HPr_Ser_P_site"/>
</dbReference>
<dbReference type="GO" id="GO:0005737">
    <property type="term" value="C:cytoplasm"/>
    <property type="evidence" value="ECO:0007669"/>
    <property type="project" value="UniProtKB-SubCell"/>
</dbReference>
<dbReference type="PANTHER" id="PTHR33705:SF2">
    <property type="entry name" value="PHOSPHOCARRIER PROTEIN NPR"/>
    <property type="match status" value="1"/>
</dbReference>
<dbReference type="PANTHER" id="PTHR33705">
    <property type="entry name" value="PHOSPHOCARRIER PROTEIN HPR"/>
    <property type="match status" value="1"/>
</dbReference>
<proteinExistence type="predicted"/>
<dbReference type="Gene3D" id="3.30.1340.10">
    <property type="entry name" value="HPr-like"/>
    <property type="match status" value="1"/>
</dbReference>
<feature type="domain" description="HPr" evidence="6">
    <location>
        <begin position="1"/>
        <end position="83"/>
    </location>
</feature>
<dbReference type="PROSITE" id="PS00369">
    <property type="entry name" value="PTS_HPR_HIS"/>
    <property type="match status" value="1"/>
</dbReference>
<dbReference type="PRINTS" id="PR00107">
    <property type="entry name" value="PHOSPHOCPHPR"/>
</dbReference>
<dbReference type="Pfam" id="PF00381">
    <property type="entry name" value="PTS-HPr"/>
    <property type="match status" value="1"/>
</dbReference>
<dbReference type="CDD" id="cd00367">
    <property type="entry name" value="PTS-HPr_like"/>
    <property type="match status" value="1"/>
</dbReference>
<dbReference type="GO" id="GO:0009401">
    <property type="term" value="P:phosphoenolpyruvate-dependent sugar phosphotransferase system"/>
    <property type="evidence" value="ECO:0007669"/>
    <property type="project" value="UniProtKB-KW"/>
</dbReference>
<evidence type="ECO:0000256" key="1">
    <source>
        <dbReference type="ARBA" id="ARBA00003681"/>
    </source>
</evidence>
<comment type="caution">
    <text evidence="7">The sequence shown here is derived from an EMBL/GenBank/DDBJ whole genome shotgun (WGS) entry which is preliminary data.</text>
</comment>
<reference evidence="7 8" key="1">
    <citation type="submission" date="2019-03" db="EMBL/GenBank/DDBJ databases">
        <title>Subsurface microbial communities from deep shales in Ohio and West Virginia, USA.</title>
        <authorList>
            <person name="Wrighton K."/>
        </authorList>
    </citation>
    <scope>NUCLEOTIDE SEQUENCE [LARGE SCALE GENOMIC DNA]</scope>
    <source>
        <strain evidence="7 8">MSL9.2</strain>
    </source>
</reference>
<gene>
    <name evidence="7" type="ORF">C8C77_10133</name>
</gene>
<dbReference type="InterPro" id="IPR035895">
    <property type="entry name" value="HPr-like_sf"/>
</dbReference>
<dbReference type="AlphaFoldDB" id="A0A4R7Z7J6"/>
<organism evidence="7 8">
    <name type="scientific">Halanaerobium saccharolyticum</name>
    <dbReference type="NCBI Taxonomy" id="43595"/>
    <lineage>
        <taxon>Bacteria</taxon>
        <taxon>Bacillati</taxon>
        <taxon>Bacillota</taxon>
        <taxon>Clostridia</taxon>
        <taxon>Halanaerobiales</taxon>
        <taxon>Halanaerobiaceae</taxon>
        <taxon>Halanaerobium</taxon>
    </lineage>
</organism>
<dbReference type="InterPro" id="IPR001020">
    <property type="entry name" value="PTS_HPr_His_P_site"/>
</dbReference>
<name>A0A4R7Z7J6_9FIRM</name>
<protein>
    <recommendedName>
        <fullName evidence="3">Phosphocarrier protein HPr</fullName>
    </recommendedName>
</protein>
<evidence type="ECO:0000313" key="7">
    <source>
        <dbReference type="EMBL" id="TDW07564.1"/>
    </source>
</evidence>
<dbReference type="InterPro" id="IPR050399">
    <property type="entry name" value="HPr"/>
</dbReference>
<evidence type="ECO:0000259" key="6">
    <source>
        <dbReference type="PROSITE" id="PS51350"/>
    </source>
</evidence>
<dbReference type="InterPro" id="IPR000032">
    <property type="entry name" value="HPr-like"/>
</dbReference>
<evidence type="ECO:0000256" key="5">
    <source>
        <dbReference type="ARBA" id="ARBA00022683"/>
    </source>
</evidence>
<evidence type="ECO:0000313" key="8">
    <source>
        <dbReference type="Proteomes" id="UP000294697"/>
    </source>
</evidence>
<keyword evidence="5" id="KW-0598">Phosphotransferase system</keyword>
<dbReference type="PROSITE" id="PS00589">
    <property type="entry name" value="PTS_HPR_SER"/>
    <property type="match status" value="1"/>
</dbReference>
<accession>A0A4R7Z7J6</accession>
<sequence length="84" mass="9252">MIENRTGLHARPASQFVQKVGKFSSEIKVIFKDKEVNAKSIMGLMSLGIGKGNEITVKAEGSDADEAVEELIDFIEVELLKEDK</sequence>
<comment type="subcellular location">
    <subcellularLocation>
        <location evidence="2">Cytoplasm</location>
    </subcellularLocation>
</comment>
<dbReference type="NCBIfam" id="TIGR01003">
    <property type="entry name" value="PTS_HPr_family"/>
    <property type="match status" value="1"/>
</dbReference>
<dbReference type="RefSeq" id="WP_166668436.1">
    <property type="nucleotide sequence ID" value="NZ_QLME01000002.1"/>
</dbReference>
<dbReference type="PROSITE" id="PS51350">
    <property type="entry name" value="PTS_HPR_DOM"/>
    <property type="match status" value="1"/>
</dbReference>
<evidence type="ECO:0000256" key="4">
    <source>
        <dbReference type="ARBA" id="ARBA00022490"/>
    </source>
</evidence>
<evidence type="ECO:0000256" key="2">
    <source>
        <dbReference type="ARBA" id="ARBA00004496"/>
    </source>
</evidence>
<evidence type="ECO:0000256" key="3">
    <source>
        <dbReference type="ARBA" id="ARBA00020422"/>
    </source>
</evidence>
<dbReference type="SUPFAM" id="SSF55594">
    <property type="entry name" value="HPr-like"/>
    <property type="match status" value="1"/>
</dbReference>
<dbReference type="EMBL" id="SODA01000001">
    <property type="protein sequence ID" value="TDW07564.1"/>
    <property type="molecule type" value="Genomic_DNA"/>
</dbReference>
<comment type="function">
    <text evidence="1">General (non sugar-specific) component of the phosphoenolpyruvate-dependent sugar phosphotransferase system (sugar PTS). This major carbohydrate active-transport system catalyzes the phosphorylation of incoming sugar substrates concomitantly with their translocation across the cell membrane. The phosphoryl group from phosphoenolpyruvate (PEP) is transferred to the phosphoryl carrier protein HPr by enzyme I. Phospho-HPr then transfers it to the PTS EIIA domain.</text>
</comment>